<dbReference type="RefSeq" id="WP_023591238.1">
    <property type="nucleotide sequence ID" value="NZ_ASHX02000001.1"/>
</dbReference>
<dbReference type="Pfam" id="PF00550">
    <property type="entry name" value="PP-binding"/>
    <property type="match status" value="1"/>
</dbReference>
<name>A0A1D3DLS2_9ACTN</name>
<keyword evidence="3" id="KW-1185">Reference proteome</keyword>
<reference evidence="2 3" key="1">
    <citation type="journal article" date="2013" name="Genome Announc.">
        <title>Genome Sequence of Streptomyces violaceusniger Strain SPC6, a Halotolerant Streptomycete That Exhibits Rapid Growth and Development.</title>
        <authorList>
            <person name="Chen X."/>
            <person name="Zhang B."/>
            <person name="Zhang W."/>
            <person name="Wu X."/>
            <person name="Zhang M."/>
            <person name="Chen T."/>
            <person name="Liu G."/>
            <person name="Dyson P."/>
        </authorList>
    </citation>
    <scope>NUCLEOTIDE SEQUENCE [LARGE SCALE GENOMIC DNA]</scope>
    <source>
        <strain evidence="2 3">SPC6</strain>
    </source>
</reference>
<gene>
    <name evidence="2" type="ORF">J116_000975</name>
</gene>
<dbReference type="EMBL" id="ASHX02000001">
    <property type="protein sequence ID" value="OEJ93265.1"/>
    <property type="molecule type" value="Genomic_DNA"/>
</dbReference>
<dbReference type="STRING" id="1306406.J116_000975"/>
<dbReference type="AlphaFoldDB" id="A0A1D3DLS2"/>
<accession>A0A1D3DLS2</accession>
<dbReference type="SUPFAM" id="SSF47336">
    <property type="entry name" value="ACP-like"/>
    <property type="match status" value="1"/>
</dbReference>
<dbReference type="OrthoDB" id="3404602at2"/>
<dbReference type="InterPro" id="IPR036736">
    <property type="entry name" value="ACP-like_sf"/>
</dbReference>
<evidence type="ECO:0000259" key="1">
    <source>
        <dbReference type="Pfam" id="PF00550"/>
    </source>
</evidence>
<evidence type="ECO:0000313" key="3">
    <source>
        <dbReference type="Proteomes" id="UP000095329"/>
    </source>
</evidence>
<dbReference type="InterPro" id="IPR009081">
    <property type="entry name" value="PP-bd_ACP"/>
</dbReference>
<dbReference type="Gene3D" id="1.10.1200.10">
    <property type="entry name" value="ACP-like"/>
    <property type="match status" value="1"/>
</dbReference>
<sequence length="87" mass="9100">MDSSALRTKILDLAIAAGDGSVTAEELAEAGYSLRDVGYSSLSYMRLIDSIENEVGVYLDPEAAIEHYETIDSVTALVLAGGTGTDA</sequence>
<dbReference type="eggNOG" id="ENOG5031W0G">
    <property type="taxonomic scope" value="Bacteria"/>
</dbReference>
<feature type="domain" description="Carrier" evidence="1">
    <location>
        <begin position="32"/>
        <end position="77"/>
    </location>
</feature>
<proteinExistence type="predicted"/>
<comment type="caution">
    <text evidence="2">The sequence shown here is derived from an EMBL/GenBank/DDBJ whole genome shotgun (WGS) entry which is preliminary data.</text>
</comment>
<organism evidence="2 3">
    <name type="scientific">Streptomyces thermolilacinus SPC6</name>
    <dbReference type="NCBI Taxonomy" id="1306406"/>
    <lineage>
        <taxon>Bacteria</taxon>
        <taxon>Bacillati</taxon>
        <taxon>Actinomycetota</taxon>
        <taxon>Actinomycetes</taxon>
        <taxon>Kitasatosporales</taxon>
        <taxon>Streptomycetaceae</taxon>
        <taxon>Streptomyces</taxon>
    </lineage>
</organism>
<protein>
    <recommendedName>
        <fullName evidence="1">Carrier domain-containing protein</fullName>
    </recommendedName>
</protein>
<evidence type="ECO:0000313" key="2">
    <source>
        <dbReference type="EMBL" id="OEJ93265.1"/>
    </source>
</evidence>
<dbReference type="Proteomes" id="UP000095329">
    <property type="component" value="Unassembled WGS sequence"/>
</dbReference>